<evidence type="ECO:0000313" key="3">
    <source>
        <dbReference type="EMBL" id="GAA4285775.1"/>
    </source>
</evidence>
<feature type="region of interest" description="Disordered" evidence="1">
    <location>
        <begin position="562"/>
        <end position="666"/>
    </location>
</feature>
<name>A0ABP8EP91_9MICO</name>
<dbReference type="EMBL" id="BAABBA010000001">
    <property type="protein sequence ID" value="GAA4285775.1"/>
    <property type="molecule type" value="Genomic_DNA"/>
</dbReference>
<dbReference type="Gene3D" id="1.10.30.50">
    <property type="match status" value="1"/>
</dbReference>
<evidence type="ECO:0000259" key="2">
    <source>
        <dbReference type="PROSITE" id="PS51231"/>
    </source>
</evidence>
<feature type="region of interest" description="Disordered" evidence="1">
    <location>
        <begin position="321"/>
        <end position="348"/>
    </location>
</feature>
<organism evidence="3 4">
    <name type="scientific">Georgenia daeguensis</name>
    <dbReference type="NCBI Taxonomy" id="908355"/>
    <lineage>
        <taxon>Bacteria</taxon>
        <taxon>Bacillati</taxon>
        <taxon>Actinomycetota</taxon>
        <taxon>Actinomycetes</taxon>
        <taxon>Micrococcales</taxon>
        <taxon>Bogoriellaceae</taxon>
        <taxon>Georgenia</taxon>
    </lineage>
</organism>
<reference evidence="4" key="1">
    <citation type="journal article" date="2019" name="Int. J. Syst. Evol. Microbiol.">
        <title>The Global Catalogue of Microorganisms (GCM) 10K type strain sequencing project: providing services to taxonomists for standard genome sequencing and annotation.</title>
        <authorList>
            <consortium name="The Broad Institute Genomics Platform"/>
            <consortium name="The Broad Institute Genome Sequencing Center for Infectious Disease"/>
            <person name="Wu L."/>
            <person name="Ma J."/>
        </authorList>
    </citation>
    <scope>NUCLEOTIDE SEQUENCE [LARGE SCALE GENOMIC DNA]</scope>
    <source>
        <strain evidence="4">JCM 17459</strain>
    </source>
</reference>
<comment type="caution">
    <text evidence="3">The sequence shown here is derived from an EMBL/GenBank/DDBJ whole genome shotgun (WGS) entry which is preliminary data.</text>
</comment>
<dbReference type="CDD" id="cd00085">
    <property type="entry name" value="HNHc"/>
    <property type="match status" value="1"/>
</dbReference>
<feature type="domain" description="DAD" evidence="2">
    <location>
        <begin position="214"/>
        <end position="246"/>
    </location>
</feature>
<sequence>MVAQQAGRTPSAEPTPVSLLTAVRCAVEALRAAAPDTGAREWPHADREIVITSLDRLIQDLTLYRGKVLLAHRDDGRWGTARDRDFQDWRSRTTGAGRGAAIGELQVAEGLEAMPEVDAAIAEGALTLEHAKTLARIRAGASEEVKEALANGMAAELVEKGKKLTAPELAKAAKKVAATIDARAAQESFEVTWRRRSVTTGRTGGARTGAWVLDDVSGTLIETALDAIAGAPAQDDDRTREQRRADALVTMASRTLQVGSDLNGAQIRPHVALIVDEETWAAARRHGEALAAAGESEVDAAHGRGAAFGLGPDGQVRTTSEVEADRGEGRAADGCSLTGGGRAPTRPDSHISTGLPAAPDLPAVAPAELEDGTLVPLGELIRLMCDCEMTRVVMDADSQVLDVGLTQRTYAKELRRAVTTRDRHCQWPGCRIRASWSEVHHITWYSRGGPTSVDNGITACTYHHHVIHRDHVRIVPLADGFAFYRSDGQLIGTSRREPRTRRGSAVGAPVSVSGRSCPDDDRTPMAGDEHADLLAAREQFASSNGRPSAMVLEAHARRTTFALSGTAGPPGGPGTQGTGLPAAAPPGTAPPDAASPATAAPGTAPPGTCPPDAASPATARLGTATPDASSRGEPDNSGRRRTTATTSPPLTLWDASLLDQPAGPPF</sequence>
<dbReference type="InterPro" id="IPR003870">
    <property type="entry name" value="DUF222"/>
</dbReference>
<keyword evidence="4" id="KW-1185">Reference proteome</keyword>
<evidence type="ECO:0000313" key="4">
    <source>
        <dbReference type="Proteomes" id="UP001499841"/>
    </source>
</evidence>
<dbReference type="Pfam" id="PF02720">
    <property type="entry name" value="DUF222"/>
    <property type="match status" value="1"/>
</dbReference>
<protein>
    <recommendedName>
        <fullName evidence="2">DAD domain-containing protein</fullName>
    </recommendedName>
</protein>
<dbReference type="Proteomes" id="UP001499841">
    <property type="component" value="Unassembled WGS sequence"/>
</dbReference>
<dbReference type="RefSeq" id="WP_345036485.1">
    <property type="nucleotide sequence ID" value="NZ_BAABBA010000001.1"/>
</dbReference>
<proteinExistence type="predicted"/>
<dbReference type="PROSITE" id="PS51231">
    <property type="entry name" value="DAD"/>
    <property type="match status" value="1"/>
</dbReference>
<dbReference type="InterPro" id="IPR003615">
    <property type="entry name" value="HNH_nuc"/>
</dbReference>
<dbReference type="SMART" id="SM00507">
    <property type="entry name" value="HNHc"/>
    <property type="match status" value="1"/>
</dbReference>
<feature type="compositionally biased region" description="Low complexity" evidence="1">
    <location>
        <begin position="590"/>
        <end position="602"/>
    </location>
</feature>
<evidence type="ECO:0000256" key="1">
    <source>
        <dbReference type="SAM" id="MobiDB-lite"/>
    </source>
</evidence>
<gene>
    <name evidence="3" type="ORF">GCM10022262_01340</name>
</gene>
<feature type="region of interest" description="Disordered" evidence="1">
    <location>
        <begin position="494"/>
        <end position="527"/>
    </location>
</feature>
<dbReference type="InterPro" id="IPR014767">
    <property type="entry name" value="DAD_dom"/>
</dbReference>
<feature type="compositionally biased region" description="Basic and acidic residues" evidence="1">
    <location>
        <begin position="517"/>
        <end position="527"/>
    </location>
</feature>
<accession>A0ABP8EP91</accession>